<dbReference type="AlphaFoldDB" id="A0AAE0YG18"/>
<protein>
    <submittedName>
        <fullName evidence="1">Uncharacterized protein</fullName>
    </submittedName>
</protein>
<comment type="caution">
    <text evidence="1">The sequence shown here is derived from an EMBL/GenBank/DDBJ whole genome shotgun (WGS) entry which is preliminary data.</text>
</comment>
<gene>
    <name evidence="1" type="ORF">RRG08_018707</name>
</gene>
<reference evidence="1" key="1">
    <citation type="journal article" date="2023" name="G3 (Bethesda)">
        <title>A reference genome for the long-term kleptoplast-retaining sea slug Elysia crispata morphotype clarki.</title>
        <authorList>
            <person name="Eastman K.E."/>
            <person name="Pendleton A.L."/>
            <person name="Shaikh M.A."/>
            <person name="Suttiyut T."/>
            <person name="Ogas R."/>
            <person name="Tomko P."/>
            <person name="Gavelis G."/>
            <person name="Widhalm J.R."/>
            <person name="Wisecaver J.H."/>
        </authorList>
    </citation>
    <scope>NUCLEOTIDE SEQUENCE</scope>
    <source>
        <strain evidence="1">ECLA1</strain>
    </source>
</reference>
<sequence length="104" mass="11812">MYLPDSLPHCLDYYAHCVLLHIEYFLNGRDNSLPLPPINRDSSGIRCLFAHFLAPASARGAQREWLTRRQARHYLSLPNILSGICRSRSDTGIKIVPTPIPRAK</sequence>
<dbReference type="EMBL" id="JAWDGP010006277">
    <property type="protein sequence ID" value="KAK3744078.1"/>
    <property type="molecule type" value="Genomic_DNA"/>
</dbReference>
<dbReference type="Proteomes" id="UP001283361">
    <property type="component" value="Unassembled WGS sequence"/>
</dbReference>
<name>A0AAE0YG18_9GAST</name>
<proteinExistence type="predicted"/>
<accession>A0AAE0YG18</accession>
<evidence type="ECO:0000313" key="2">
    <source>
        <dbReference type="Proteomes" id="UP001283361"/>
    </source>
</evidence>
<evidence type="ECO:0000313" key="1">
    <source>
        <dbReference type="EMBL" id="KAK3744078.1"/>
    </source>
</evidence>
<keyword evidence="2" id="KW-1185">Reference proteome</keyword>
<organism evidence="1 2">
    <name type="scientific">Elysia crispata</name>
    <name type="common">lettuce slug</name>
    <dbReference type="NCBI Taxonomy" id="231223"/>
    <lineage>
        <taxon>Eukaryota</taxon>
        <taxon>Metazoa</taxon>
        <taxon>Spiralia</taxon>
        <taxon>Lophotrochozoa</taxon>
        <taxon>Mollusca</taxon>
        <taxon>Gastropoda</taxon>
        <taxon>Heterobranchia</taxon>
        <taxon>Euthyneura</taxon>
        <taxon>Panpulmonata</taxon>
        <taxon>Sacoglossa</taxon>
        <taxon>Placobranchoidea</taxon>
        <taxon>Plakobranchidae</taxon>
        <taxon>Elysia</taxon>
    </lineage>
</organism>